<gene>
    <name evidence="2" type="ORF">GCM10010531_15820</name>
</gene>
<evidence type="ECO:0008006" key="4">
    <source>
        <dbReference type="Google" id="ProtNLM"/>
    </source>
</evidence>
<feature type="compositionally biased region" description="Basic and acidic residues" evidence="1">
    <location>
        <begin position="30"/>
        <end position="44"/>
    </location>
</feature>
<dbReference type="RefSeq" id="WP_344688215.1">
    <property type="nucleotide sequence ID" value="NZ_BAAAVV010000003.1"/>
</dbReference>
<protein>
    <recommendedName>
        <fullName evidence="4">SHOCT domain-containing protein</fullName>
    </recommendedName>
</protein>
<proteinExistence type="predicted"/>
<keyword evidence="3" id="KW-1185">Reference proteome</keyword>
<evidence type="ECO:0000256" key="1">
    <source>
        <dbReference type="SAM" id="MobiDB-lite"/>
    </source>
</evidence>
<dbReference type="Proteomes" id="UP001499924">
    <property type="component" value="Unassembled WGS sequence"/>
</dbReference>
<reference evidence="3" key="1">
    <citation type="journal article" date="2019" name="Int. J. Syst. Evol. Microbiol.">
        <title>The Global Catalogue of Microorganisms (GCM) 10K type strain sequencing project: providing services to taxonomists for standard genome sequencing and annotation.</title>
        <authorList>
            <consortium name="The Broad Institute Genomics Platform"/>
            <consortium name="The Broad Institute Genome Sequencing Center for Infectious Disease"/>
            <person name="Wu L."/>
            <person name="Ma J."/>
        </authorList>
    </citation>
    <scope>NUCLEOTIDE SEQUENCE [LARGE SCALE GENOMIC DNA]</scope>
    <source>
        <strain evidence="3">JCM 15614</strain>
    </source>
</reference>
<dbReference type="EMBL" id="BAAAVV010000003">
    <property type="protein sequence ID" value="GAA3164410.1"/>
    <property type="molecule type" value="Genomic_DNA"/>
</dbReference>
<feature type="region of interest" description="Disordered" evidence="1">
    <location>
        <begin position="62"/>
        <end position="88"/>
    </location>
</feature>
<sequence>MAASLVVVLFVVGLYVTYYRHVRRTSASQRPDDRAASRSARDDVDPARLDLSRLWRDMATASSLRSPWRFSPEPPLASGASLETHAEEREATLTRQLFEGTIDAGAYRRQMGELAGHRSATRETR</sequence>
<organism evidence="2 3">
    <name type="scientific">Blastococcus jejuensis</name>
    <dbReference type="NCBI Taxonomy" id="351224"/>
    <lineage>
        <taxon>Bacteria</taxon>
        <taxon>Bacillati</taxon>
        <taxon>Actinomycetota</taxon>
        <taxon>Actinomycetes</taxon>
        <taxon>Geodermatophilales</taxon>
        <taxon>Geodermatophilaceae</taxon>
        <taxon>Blastococcus</taxon>
    </lineage>
</organism>
<comment type="caution">
    <text evidence="2">The sequence shown here is derived from an EMBL/GenBank/DDBJ whole genome shotgun (WGS) entry which is preliminary data.</text>
</comment>
<evidence type="ECO:0000313" key="2">
    <source>
        <dbReference type="EMBL" id="GAA3164410.1"/>
    </source>
</evidence>
<name>A0ABP6P1L1_9ACTN</name>
<evidence type="ECO:0000313" key="3">
    <source>
        <dbReference type="Proteomes" id="UP001499924"/>
    </source>
</evidence>
<feature type="region of interest" description="Disordered" evidence="1">
    <location>
        <begin position="25"/>
        <end position="44"/>
    </location>
</feature>
<accession>A0ABP6P1L1</accession>